<dbReference type="KEGG" id="aagg:ETAA8_35770"/>
<protein>
    <submittedName>
        <fullName evidence="1">Uncharacterized protein</fullName>
    </submittedName>
</protein>
<reference evidence="1 2" key="1">
    <citation type="submission" date="2019-02" db="EMBL/GenBank/DDBJ databases">
        <title>Deep-cultivation of Planctomycetes and their phenomic and genomic characterization uncovers novel biology.</title>
        <authorList>
            <person name="Wiegand S."/>
            <person name="Jogler M."/>
            <person name="Boedeker C."/>
            <person name="Pinto D."/>
            <person name="Vollmers J."/>
            <person name="Rivas-Marin E."/>
            <person name="Kohn T."/>
            <person name="Peeters S.H."/>
            <person name="Heuer A."/>
            <person name="Rast P."/>
            <person name="Oberbeckmann S."/>
            <person name="Bunk B."/>
            <person name="Jeske O."/>
            <person name="Meyerdierks A."/>
            <person name="Storesund J.E."/>
            <person name="Kallscheuer N."/>
            <person name="Luecker S."/>
            <person name="Lage O.M."/>
            <person name="Pohl T."/>
            <person name="Merkel B.J."/>
            <person name="Hornburger P."/>
            <person name="Mueller R.-W."/>
            <person name="Bruemmer F."/>
            <person name="Labrenz M."/>
            <person name="Spormann A.M."/>
            <person name="Op den Camp H."/>
            <person name="Overmann J."/>
            <person name="Amann R."/>
            <person name="Jetten M.S.M."/>
            <person name="Mascher T."/>
            <person name="Medema M.H."/>
            <person name="Devos D.P."/>
            <person name="Kaster A.-K."/>
            <person name="Ovreas L."/>
            <person name="Rohde M."/>
            <person name="Galperin M.Y."/>
            <person name="Jogler C."/>
        </authorList>
    </citation>
    <scope>NUCLEOTIDE SEQUENCE [LARGE SCALE GENOMIC DNA]</scope>
    <source>
        <strain evidence="1 2">ETA_A8</strain>
    </source>
</reference>
<keyword evidence="2" id="KW-1185">Reference proteome</keyword>
<evidence type="ECO:0000313" key="2">
    <source>
        <dbReference type="Proteomes" id="UP000315017"/>
    </source>
</evidence>
<dbReference type="EMBL" id="CP036274">
    <property type="protein sequence ID" value="QDU28476.1"/>
    <property type="molecule type" value="Genomic_DNA"/>
</dbReference>
<dbReference type="OrthoDB" id="282205at2"/>
<sequence>MTETSTYEILNDLLTMHSKSLAMYLSYAKPWALAAHPKARAVLEHMVEDQARTVDRLAAIILESGPVDNGEFPIFFTGWHDLSVDFLVGKLIERQKRSIAVINNMIGKLAFAPYAQAVAKEVLGEAKGHLENLQEVATDLAATAA</sequence>
<organism evidence="1 2">
    <name type="scientific">Anatilimnocola aggregata</name>
    <dbReference type="NCBI Taxonomy" id="2528021"/>
    <lineage>
        <taxon>Bacteria</taxon>
        <taxon>Pseudomonadati</taxon>
        <taxon>Planctomycetota</taxon>
        <taxon>Planctomycetia</taxon>
        <taxon>Pirellulales</taxon>
        <taxon>Pirellulaceae</taxon>
        <taxon>Anatilimnocola</taxon>
    </lineage>
</organism>
<evidence type="ECO:0000313" key="1">
    <source>
        <dbReference type="EMBL" id="QDU28476.1"/>
    </source>
</evidence>
<dbReference type="RefSeq" id="WP_145090830.1">
    <property type="nucleotide sequence ID" value="NZ_CP036274.1"/>
</dbReference>
<accession>A0A517YE29</accession>
<gene>
    <name evidence="1" type="ORF">ETAA8_35770</name>
</gene>
<name>A0A517YE29_9BACT</name>
<dbReference type="AlphaFoldDB" id="A0A517YE29"/>
<proteinExistence type="predicted"/>
<dbReference type="Proteomes" id="UP000315017">
    <property type="component" value="Chromosome"/>
</dbReference>